<accession>A0A1R3WXA7</accession>
<dbReference type="InterPro" id="IPR036498">
    <property type="entry name" value="Nfu/NifU_N_sf"/>
</dbReference>
<dbReference type="Gene3D" id="3.30.1370.70">
    <property type="entry name" value="Scaffold protein Nfu/NifU, N-terminal domain"/>
    <property type="match status" value="1"/>
</dbReference>
<dbReference type="GO" id="GO:0051536">
    <property type="term" value="F:iron-sulfur cluster binding"/>
    <property type="evidence" value="ECO:0007669"/>
    <property type="project" value="InterPro"/>
</dbReference>
<dbReference type="SUPFAM" id="SSF117916">
    <property type="entry name" value="Fe-S cluster assembly (FSCA) domain-like"/>
    <property type="match status" value="1"/>
</dbReference>
<dbReference type="Gene3D" id="3.30.300.130">
    <property type="entry name" value="Fe-S cluster assembly (FSCA)"/>
    <property type="match status" value="1"/>
</dbReference>
<evidence type="ECO:0000259" key="1">
    <source>
        <dbReference type="SMART" id="SM00932"/>
    </source>
</evidence>
<dbReference type="InterPro" id="IPR034904">
    <property type="entry name" value="FSCA_dom_sf"/>
</dbReference>
<reference evidence="2 3" key="1">
    <citation type="submission" date="2017-01" db="EMBL/GenBank/DDBJ databases">
        <authorList>
            <person name="Mah S.A."/>
            <person name="Swanson W.J."/>
            <person name="Moy G.W."/>
            <person name="Vacquier V.D."/>
        </authorList>
    </citation>
    <scope>NUCLEOTIDE SEQUENCE [LARGE SCALE GENOMIC DNA]</scope>
    <source>
        <strain evidence="2 3">DSM 21219</strain>
    </source>
</reference>
<evidence type="ECO:0000313" key="2">
    <source>
        <dbReference type="EMBL" id="SIT82107.1"/>
    </source>
</evidence>
<dbReference type="SMART" id="SM00932">
    <property type="entry name" value="Nfu_N"/>
    <property type="match status" value="1"/>
</dbReference>
<keyword evidence="3" id="KW-1185">Reference proteome</keyword>
<gene>
    <name evidence="2" type="ORF">SAMN05421849_1618</name>
</gene>
<dbReference type="RefSeq" id="WP_076649319.1">
    <property type="nucleotide sequence ID" value="NZ_FTPS01000001.1"/>
</dbReference>
<dbReference type="OrthoDB" id="14198at2"/>
<dbReference type="PANTHER" id="PTHR11178">
    <property type="entry name" value="IRON-SULFUR CLUSTER SCAFFOLD PROTEIN NFU-RELATED"/>
    <property type="match status" value="1"/>
</dbReference>
<dbReference type="InterPro" id="IPR014824">
    <property type="entry name" value="Nfu/NifU_N"/>
</dbReference>
<evidence type="ECO:0000313" key="3">
    <source>
        <dbReference type="Proteomes" id="UP000192455"/>
    </source>
</evidence>
<dbReference type="InterPro" id="IPR001075">
    <property type="entry name" value="NIF_FeS_clus_asmbl_NifU_C"/>
</dbReference>
<dbReference type="SUPFAM" id="SSF110836">
    <property type="entry name" value="Hypothetical protein SAV1430"/>
    <property type="match status" value="1"/>
</dbReference>
<proteinExistence type="predicted"/>
<name>A0A1R3WXA7_9RHOB</name>
<dbReference type="GO" id="GO:0016226">
    <property type="term" value="P:iron-sulfur cluster assembly"/>
    <property type="evidence" value="ECO:0007669"/>
    <property type="project" value="InterPro"/>
</dbReference>
<dbReference type="Pfam" id="PF08712">
    <property type="entry name" value="Nfu_N"/>
    <property type="match status" value="1"/>
</dbReference>
<dbReference type="EMBL" id="FTPS01000001">
    <property type="protein sequence ID" value="SIT82107.1"/>
    <property type="molecule type" value="Genomic_DNA"/>
</dbReference>
<dbReference type="AlphaFoldDB" id="A0A1R3WXA7"/>
<protein>
    <submittedName>
        <fullName evidence="2">Fe-S cluster biogenesis protein NfuA, 4Fe-4S-binding domain</fullName>
    </submittedName>
</protein>
<dbReference type="Pfam" id="PF01106">
    <property type="entry name" value="NifU"/>
    <property type="match status" value="1"/>
</dbReference>
<sequence>MSEPARRRIRAQGSPGQPLLMRFILEAPVQEGRSALFENGESDAPLAQALFAIDGVRRVQVSGETVLVTRTSRRDWDELKAPIAAALRHVLDATGEPLGSVQAPTHTKESDAALLRAVNELLDSKANPSIASHGGEVTAESVENGNVYIRMGGGCQGCASSALTLRRGVETILRAALPQIAEIVDITDHASGENPFYKSSTGQSPSFHRAIPPDHIGWEDGELVIDPDYLAPRLGLTPDALHAGLAAGSIIISSQARPAPYSDQTRVVARSRDRAWAADVLPDGSAREVPPPREISPAEQAALTFPREVRAYLETLPAGAIPITYGQLARGLGMYAPGSVRKVTAALEDLMREDSVTGRPFIAARVVGRGAGGMPRRGFFDLARALGRMTGDSEREFHERELRAGLAVPPPAFTGT</sequence>
<organism evidence="2 3">
    <name type="scientific">Pontibaca methylaminivorans</name>
    <dbReference type="NCBI Taxonomy" id="515897"/>
    <lineage>
        <taxon>Bacteria</taxon>
        <taxon>Pseudomonadati</taxon>
        <taxon>Pseudomonadota</taxon>
        <taxon>Alphaproteobacteria</taxon>
        <taxon>Rhodobacterales</taxon>
        <taxon>Roseobacteraceae</taxon>
        <taxon>Pontibaca</taxon>
    </lineage>
</organism>
<dbReference type="STRING" id="515897.SAMN05421849_1618"/>
<dbReference type="GO" id="GO:0005506">
    <property type="term" value="F:iron ion binding"/>
    <property type="evidence" value="ECO:0007669"/>
    <property type="project" value="InterPro"/>
</dbReference>
<feature type="domain" description="Scaffold protein Nfu/NifU N-terminal" evidence="1">
    <location>
        <begin position="9"/>
        <end position="94"/>
    </location>
</feature>
<dbReference type="Proteomes" id="UP000192455">
    <property type="component" value="Unassembled WGS sequence"/>
</dbReference>